<evidence type="ECO:0000313" key="3">
    <source>
        <dbReference type="Proteomes" id="UP001066276"/>
    </source>
</evidence>
<feature type="compositionally biased region" description="Basic residues" evidence="1">
    <location>
        <begin position="108"/>
        <end position="119"/>
    </location>
</feature>
<gene>
    <name evidence="2" type="ORF">NDU88_005442</name>
</gene>
<name>A0AAV7WAG0_PLEWA</name>
<evidence type="ECO:0000313" key="2">
    <source>
        <dbReference type="EMBL" id="KAJ1210074.1"/>
    </source>
</evidence>
<dbReference type="Proteomes" id="UP001066276">
    <property type="component" value="Chromosome 1_2"/>
</dbReference>
<organism evidence="2 3">
    <name type="scientific">Pleurodeles waltl</name>
    <name type="common">Iberian ribbed newt</name>
    <dbReference type="NCBI Taxonomy" id="8319"/>
    <lineage>
        <taxon>Eukaryota</taxon>
        <taxon>Metazoa</taxon>
        <taxon>Chordata</taxon>
        <taxon>Craniata</taxon>
        <taxon>Vertebrata</taxon>
        <taxon>Euteleostomi</taxon>
        <taxon>Amphibia</taxon>
        <taxon>Batrachia</taxon>
        <taxon>Caudata</taxon>
        <taxon>Salamandroidea</taxon>
        <taxon>Salamandridae</taxon>
        <taxon>Pleurodelinae</taxon>
        <taxon>Pleurodeles</taxon>
    </lineage>
</organism>
<reference evidence="2" key="1">
    <citation type="journal article" date="2022" name="bioRxiv">
        <title>Sequencing and chromosome-scale assembly of the giantPleurodeles waltlgenome.</title>
        <authorList>
            <person name="Brown T."/>
            <person name="Elewa A."/>
            <person name="Iarovenko S."/>
            <person name="Subramanian E."/>
            <person name="Araus A.J."/>
            <person name="Petzold A."/>
            <person name="Susuki M."/>
            <person name="Suzuki K.-i.T."/>
            <person name="Hayashi T."/>
            <person name="Toyoda A."/>
            <person name="Oliveira C."/>
            <person name="Osipova E."/>
            <person name="Leigh N.D."/>
            <person name="Simon A."/>
            <person name="Yun M.H."/>
        </authorList>
    </citation>
    <scope>NUCLEOTIDE SEQUENCE</scope>
    <source>
        <strain evidence="2">20211129_DDA</strain>
        <tissue evidence="2">Liver</tissue>
    </source>
</reference>
<sequence>MFPTRAYRRRQDAGSRTYRQQDSVITRCPCALRTDGRKTLRTVTGRIKSMRKMKVNMRTLSSLSVIYIKAMYKALKLKINLNAKKADCKNTLRLVRRHATDRSPLGVKRLRKPKRGGNR</sequence>
<feature type="region of interest" description="Disordered" evidence="1">
    <location>
        <begin position="99"/>
        <end position="119"/>
    </location>
</feature>
<protein>
    <recommendedName>
        <fullName evidence="4">60S ribosomal protein L28</fullName>
    </recommendedName>
</protein>
<keyword evidence="3" id="KW-1185">Reference proteome</keyword>
<evidence type="ECO:0000256" key="1">
    <source>
        <dbReference type="SAM" id="MobiDB-lite"/>
    </source>
</evidence>
<dbReference type="AlphaFoldDB" id="A0AAV7WAG0"/>
<proteinExistence type="predicted"/>
<comment type="caution">
    <text evidence="2">The sequence shown here is derived from an EMBL/GenBank/DDBJ whole genome shotgun (WGS) entry which is preliminary data.</text>
</comment>
<dbReference type="EMBL" id="JANPWB010000002">
    <property type="protein sequence ID" value="KAJ1210074.1"/>
    <property type="molecule type" value="Genomic_DNA"/>
</dbReference>
<evidence type="ECO:0008006" key="4">
    <source>
        <dbReference type="Google" id="ProtNLM"/>
    </source>
</evidence>
<accession>A0AAV7WAG0</accession>